<evidence type="ECO:0000313" key="3">
    <source>
        <dbReference type="Proteomes" id="UP000247540"/>
    </source>
</evidence>
<feature type="transmembrane region" description="Helical" evidence="1">
    <location>
        <begin position="102"/>
        <end position="123"/>
    </location>
</feature>
<keyword evidence="3" id="KW-1185">Reference proteome</keyword>
<proteinExistence type="predicted"/>
<dbReference type="AlphaFoldDB" id="A0A318SWK2"/>
<evidence type="ECO:0000256" key="1">
    <source>
        <dbReference type="SAM" id="Phobius"/>
    </source>
</evidence>
<comment type="caution">
    <text evidence="2">The sequence shown here is derived from an EMBL/GenBank/DDBJ whole genome shotgun (WGS) entry which is preliminary data.</text>
</comment>
<keyword evidence="1" id="KW-1133">Transmembrane helix</keyword>
<organism evidence="2 3">
    <name type="scientific">Xylophilus ampelinus</name>
    <dbReference type="NCBI Taxonomy" id="54067"/>
    <lineage>
        <taxon>Bacteria</taxon>
        <taxon>Pseudomonadati</taxon>
        <taxon>Pseudomonadota</taxon>
        <taxon>Betaproteobacteria</taxon>
        <taxon>Burkholderiales</taxon>
        <taxon>Xylophilus</taxon>
    </lineage>
</organism>
<keyword evidence="1" id="KW-0472">Membrane</keyword>
<accession>A0A318SWK2</accession>
<protein>
    <submittedName>
        <fullName evidence="2">Uncharacterized protein</fullName>
    </submittedName>
</protein>
<keyword evidence="1" id="KW-0812">Transmembrane</keyword>
<evidence type="ECO:0000313" key="2">
    <source>
        <dbReference type="EMBL" id="PYE75963.1"/>
    </source>
</evidence>
<gene>
    <name evidence="2" type="ORF">DFQ15_11889</name>
</gene>
<reference evidence="2 3" key="1">
    <citation type="submission" date="2018-06" db="EMBL/GenBank/DDBJ databases">
        <title>Genomic Encyclopedia of Type Strains, Phase III (KMG-III): the genomes of soil and plant-associated and newly described type strains.</title>
        <authorList>
            <person name="Whitman W."/>
        </authorList>
    </citation>
    <scope>NUCLEOTIDE SEQUENCE [LARGE SCALE GENOMIC DNA]</scope>
    <source>
        <strain evidence="2 3">CECT 7646</strain>
    </source>
</reference>
<name>A0A318SWK2_9BURK</name>
<sequence>MTYFFNEQERADIEAARLQSASGDDPRDVKADGNWVPFYTTLSNMLGKHLAEGQLDATDQSNFRSAKLWLDVAIGANAGTGMHSAFIRAYTNRQGELRRGSAFRAANTTLLASLPHLVVLLVLSAMRRLARTASLGCVSRS</sequence>
<dbReference type="Proteomes" id="UP000247540">
    <property type="component" value="Unassembled WGS sequence"/>
</dbReference>
<dbReference type="EMBL" id="QJTC01000018">
    <property type="protein sequence ID" value="PYE75963.1"/>
    <property type="molecule type" value="Genomic_DNA"/>
</dbReference>
<dbReference type="OrthoDB" id="9805367at2"/>
<dbReference type="RefSeq" id="WP_146228742.1">
    <property type="nucleotide sequence ID" value="NZ_JAMOFZ010000018.1"/>
</dbReference>
<feature type="transmembrane region" description="Helical" evidence="1">
    <location>
        <begin position="68"/>
        <end position="90"/>
    </location>
</feature>